<dbReference type="GO" id="GO:0004222">
    <property type="term" value="F:metalloendopeptidase activity"/>
    <property type="evidence" value="ECO:0007669"/>
    <property type="project" value="InterPro"/>
</dbReference>
<keyword evidence="5" id="KW-0255">Endonuclease</keyword>
<dbReference type="AlphaFoldDB" id="A0A1G2E1S5"/>
<dbReference type="GO" id="GO:0006364">
    <property type="term" value="P:rRNA processing"/>
    <property type="evidence" value="ECO:0007669"/>
    <property type="project" value="InterPro"/>
</dbReference>
<evidence type="ECO:0000256" key="6">
    <source>
        <dbReference type="ARBA" id="ARBA00022801"/>
    </source>
</evidence>
<comment type="similarity">
    <text evidence="2">Belongs to the endoribonuclease YbeY family.</text>
</comment>
<proteinExistence type="inferred from homology"/>
<dbReference type="Pfam" id="PF02130">
    <property type="entry name" value="YbeY"/>
    <property type="match status" value="1"/>
</dbReference>
<gene>
    <name evidence="8" type="ORF">A2Z68_01955</name>
</gene>
<keyword evidence="4" id="KW-0479">Metal-binding</keyword>
<evidence type="ECO:0000256" key="4">
    <source>
        <dbReference type="ARBA" id="ARBA00022723"/>
    </source>
</evidence>
<accession>A0A1G2E1S5</accession>
<keyword evidence="6" id="KW-0378">Hydrolase</keyword>
<evidence type="ECO:0000256" key="5">
    <source>
        <dbReference type="ARBA" id="ARBA00022759"/>
    </source>
</evidence>
<evidence type="ECO:0000256" key="1">
    <source>
        <dbReference type="ARBA" id="ARBA00001947"/>
    </source>
</evidence>
<evidence type="ECO:0000256" key="7">
    <source>
        <dbReference type="ARBA" id="ARBA00022833"/>
    </source>
</evidence>
<feature type="non-terminal residue" evidence="8">
    <location>
        <position position="55"/>
    </location>
</feature>
<sequence length="55" mass="6362">MNRKYRKKNKTTDVLSFLYDTSGEIVICPGKVRQNAKKFGFSFKEELARVLVHAV</sequence>
<dbReference type="Gene3D" id="3.40.390.30">
    <property type="entry name" value="Metalloproteases ('zincins'), catalytic domain"/>
    <property type="match status" value="1"/>
</dbReference>
<dbReference type="GO" id="GO:0046872">
    <property type="term" value="F:metal ion binding"/>
    <property type="evidence" value="ECO:0007669"/>
    <property type="project" value="UniProtKB-KW"/>
</dbReference>
<protein>
    <submittedName>
        <fullName evidence="8">rRNA maturation RNase YbeY</fullName>
    </submittedName>
</protein>
<dbReference type="InterPro" id="IPR002036">
    <property type="entry name" value="YbeY"/>
</dbReference>
<dbReference type="NCBIfam" id="TIGR00043">
    <property type="entry name" value="rRNA maturation RNase YbeY"/>
    <property type="match status" value="1"/>
</dbReference>
<dbReference type="InterPro" id="IPR023091">
    <property type="entry name" value="MetalPrtase_cat_dom_sf_prd"/>
</dbReference>
<comment type="cofactor">
    <cofactor evidence="1">
        <name>Zn(2+)</name>
        <dbReference type="ChEBI" id="CHEBI:29105"/>
    </cofactor>
</comment>
<dbReference type="EMBL" id="MHLX01000010">
    <property type="protein sequence ID" value="OGZ19201.1"/>
    <property type="molecule type" value="Genomic_DNA"/>
</dbReference>
<evidence type="ECO:0000313" key="8">
    <source>
        <dbReference type="EMBL" id="OGZ19201.1"/>
    </source>
</evidence>
<dbReference type="SUPFAM" id="SSF55486">
    <property type="entry name" value="Metalloproteases ('zincins'), catalytic domain"/>
    <property type="match status" value="1"/>
</dbReference>
<dbReference type="Proteomes" id="UP000176662">
    <property type="component" value="Unassembled WGS sequence"/>
</dbReference>
<keyword evidence="3" id="KW-0540">Nuclease</keyword>
<keyword evidence="7" id="KW-0862">Zinc</keyword>
<name>A0A1G2E1S5_9BACT</name>
<organism evidence="8 9">
    <name type="scientific">Candidatus Nealsonbacteria bacterium RBG_13_38_11</name>
    <dbReference type="NCBI Taxonomy" id="1801662"/>
    <lineage>
        <taxon>Bacteria</taxon>
        <taxon>Candidatus Nealsoniibacteriota</taxon>
    </lineage>
</organism>
<evidence type="ECO:0000313" key="9">
    <source>
        <dbReference type="Proteomes" id="UP000176662"/>
    </source>
</evidence>
<evidence type="ECO:0000256" key="3">
    <source>
        <dbReference type="ARBA" id="ARBA00022722"/>
    </source>
</evidence>
<comment type="caution">
    <text evidence="8">The sequence shown here is derived from an EMBL/GenBank/DDBJ whole genome shotgun (WGS) entry which is preliminary data.</text>
</comment>
<dbReference type="GO" id="GO:0004519">
    <property type="term" value="F:endonuclease activity"/>
    <property type="evidence" value="ECO:0007669"/>
    <property type="project" value="UniProtKB-KW"/>
</dbReference>
<reference evidence="8 9" key="1">
    <citation type="journal article" date="2016" name="Nat. Commun.">
        <title>Thousands of microbial genomes shed light on interconnected biogeochemical processes in an aquifer system.</title>
        <authorList>
            <person name="Anantharaman K."/>
            <person name="Brown C.T."/>
            <person name="Hug L.A."/>
            <person name="Sharon I."/>
            <person name="Castelle C.J."/>
            <person name="Probst A.J."/>
            <person name="Thomas B.C."/>
            <person name="Singh A."/>
            <person name="Wilkins M.J."/>
            <person name="Karaoz U."/>
            <person name="Brodie E.L."/>
            <person name="Williams K.H."/>
            <person name="Hubbard S.S."/>
            <person name="Banfield J.F."/>
        </authorList>
    </citation>
    <scope>NUCLEOTIDE SEQUENCE [LARGE SCALE GENOMIC DNA]</scope>
</reference>
<evidence type="ECO:0000256" key="2">
    <source>
        <dbReference type="ARBA" id="ARBA00010875"/>
    </source>
</evidence>